<sequence length="138" mass="15601">MANKNLLRVETITNWLLSATKIEKSSHSHPVFLYSWPVVSLSYTFRFGRSTVSRIIRETCEALRDKLYPIVLAKSSSEKWLAFANKLCPIQEVSTIIIREALALFCQPVWMLTISLCSLILGWKAIIVTVVSLDTVIG</sequence>
<dbReference type="AlphaFoldDB" id="A0AAV4WYM7"/>
<evidence type="ECO:0000256" key="1">
    <source>
        <dbReference type="SAM" id="Phobius"/>
    </source>
</evidence>
<protein>
    <submittedName>
        <fullName evidence="2">Uncharacterized protein</fullName>
    </submittedName>
</protein>
<proteinExistence type="predicted"/>
<gene>
    <name evidence="2" type="ORF">CEXT_627111</name>
</gene>
<evidence type="ECO:0000313" key="2">
    <source>
        <dbReference type="EMBL" id="GIY87587.1"/>
    </source>
</evidence>
<dbReference type="EMBL" id="BPLR01016955">
    <property type="protein sequence ID" value="GIY87587.1"/>
    <property type="molecule type" value="Genomic_DNA"/>
</dbReference>
<keyword evidence="1" id="KW-0472">Membrane</keyword>
<keyword evidence="1" id="KW-1133">Transmembrane helix</keyword>
<evidence type="ECO:0000313" key="3">
    <source>
        <dbReference type="Proteomes" id="UP001054945"/>
    </source>
</evidence>
<comment type="caution">
    <text evidence="2">The sequence shown here is derived from an EMBL/GenBank/DDBJ whole genome shotgun (WGS) entry which is preliminary data.</text>
</comment>
<feature type="transmembrane region" description="Helical" evidence="1">
    <location>
        <begin position="109"/>
        <end position="133"/>
    </location>
</feature>
<accession>A0AAV4WYM7</accession>
<reference evidence="2 3" key="1">
    <citation type="submission" date="2021-06" db="EMBL/GenBank/DDBJ databases">
        <title>Caerostris extrusa draft genome.</title>
        <authorList>
            <person name="Kono N."/>
            <person name="Arakawa K."/>
        </authorList>
    </citation>
    <scope>NUCLEOTIDE SEQUENCE [LARGE SCALE GENOMIC DNA]</scope>
</reference>
<name>A0AAV4WYM7_CAEEX</name>
<dbReference type="Proteomes" id="UP001054945">
    <property type="component" value="Unassembled WGS sequence"/>
</dbReference>
<keyword evidence="1" id="KW-0812">Transmembrane</keyword>
<keyword evidence="3" id="KW-1185">Reference proteome</keyword>
<organism evidence="2 3">
    <name type="scientific">Caerostris extrusa</name>
    <name type="common">Bark spider</name>
    <name type="synonym">Caerostris bankana</name>
    <dbReference type="NCBI Taxonomy" id="172846"/>
    <lineage>
        <taxon>Eukaryota</taxon>
        <taxon>Metazoa</taxon>
        <taxon>Ecdysozoa</taxon>
        <taxon>Arthropoda</taxon>
        <taxon>Chelicerata</taxon>
        <taxon>Arachnida</taxon>
        <taxon>Araneae</taxon>
        <taxon>Araneomorphae</taxon>
        <taxon>Entelegynae</taxon>
        <taxon>Araneoidea</taxon>
        <taxon>Araneidae</taxon>
        <taxon>Caerostris</taxon>
    </lineage>
</organism>